<name>A0A164RLL7_9AGAM</name>
<dbReference type="STRING" id="1314777.A0A164RLL7"/>
<dbReference type="InterPro" id="IPR003593">
    <property type="entry name" value="AAA+_ATPase"/>
</dbReference>
<dbReference type="InterPro" id="IPR039421">
    <property type="entry name" value="Type_1_exporter"/>
</dbReference>
<evidence type="ECO:0000256" key="1">
    <source>
        <dbReference type="ARBA" id="ARBA00022741"/>
    </source>
</evidence>
<dbReference type="GO" id="GO:0034040">
    <property type="term" value="F:ATPase-coupled lipid transmembrane transporter activity"/>
    <property type="evidence" value="ECO:0007669"/>
    <property type="project" value="TreeGrafter"/>
</dbReference>
<dbReference type="PROSITE" id="PS50893">
    <property type="entry name" value="ABC_TRANSPORTER_2"/>
    <property type="match status" value="1"/>
</dbReference>
<proteinExistence type="predicted"/>
<gene>
    <name evidence="5" type="ORF">SISNIDRAFT_496933</name>
</gene>
<evidence type="ECO:0000313" key="5">
    <source>
        <dbReference type="EMBL" id="KZS90671.1"/>
    </source>
</evidence>
<feature type="region of interest" description="Disordered" evidence="3">
    <location>
        <begin position="1"/>
        <end position="56"/>
    </location>
</feature>
<keyword evidence="5" id="KW-0378">Hydrolase</keyword>
<dbReference type="Proteomes" id="UP000076722">
    <property type="component" value="Unassembled WGS sequence"/>
</dbReference>
<sequence length="721" mass="80603">MERTDAPQPYIRPSKLTAGHDLNDHSESETTTLNDFDLNEKDKASTPSPITQRKADDDRSDIYQLWLESRKQDDGNLRALGHVRPLTWANIKTGRKVLPFSLRLFSRALREISLTRLWLMIISKATQGVIPAWKGLALANLLDCVQDAATGNSIDRSRVIAATTMALLSYSAAHLRTLIFERNEEFVTEKLDQKIIYDYMRMRIKLSPTDLSNQDTLDLLYEASIIVGESHIMTAKGQKRWLSPSTFLTDTIVILTQIVTVISNLSLLWFNIPTRSSDVLIIRTVAFFLCFLPPLAEFFQPAHPSMTKEEEALLSRQWMLNWIASDESYKQEVYLFDWGNWVLKEWEVAKAKTDDYYKRTYSRNTALPFTAAQECIQLSQYAFLALSAYSKSISVSSLTLYQNAASALIRAFQDFKNALLNVLEACFLSAALEECHRMVEERDQKRAGLLTYAPAVDEKGRKGMRIEAKNLSFTYPGADKPSLKNINLTIEPGETLALVGFNGGGKTTLVKVLMGLFEYEGELLIDGIEAKSYNPASLFARTTACFQDFQKYNMTVRENIAVGKWSSLYEDSELEAALAKGGASDVMGAAGSLDGLLCPYGVPQAAKARPEDDDKTALSGGQWQRMALARAFVRTNDASLVVFDEPSSALDAKAEHELFERIHSLSLSESGERARFSTVRKADKIAVIEGGTISEIGNHESLMKLGGRYAEFFKLQADAFA</sequence>
<reference evidence="5 6" key="1">
    <citation type="journal article" date="2016" name="Mol. Biol. Evol.">
        <title>Comparative Genomics of Early-Diverging Mushroom-Forming Fungi Provides Insights into the Origins of Lignocellulose Decay Capabilities.</title>
        <authorList>
            <person name="Nagy L.G."/>
            <person name="Riley R."/>
            <person name="Tritt A."/>
            <person name="Adam C."/>
            <person name="Daum C."/>
            <person name="Floudas D."/>
            <person name="Sun H."/>
            <person name="Yadav J.S."/>
            <person name="Pangilinan J."/>
            <person name="Larsson K.H."/>
            <person name="Matsuura K."/>
            <person name="Barry K."/>
            <person name="Labutti K."/>
            <person name="Kuo R."/>
            <person name="Ohm R.A."/>
            <person name="Bhattacharya S.S."/>
            <person name="Shirouzu T."/>
            <person name="Yoshinaga Y."/>
            <person name="Martin F.M."/>
            <person name="Grigoriev I.V."/>
            <person name="Hibbett D.S."/>
        </authorList>
    </citation>
    <scope>NUCLEOTIDE SEQUENCE [LARGE SCALE GENOMIC DNA]</scope>
    <source>
        <strain evidence="5 6">HHB9708</strain>
    </source>
</reference>
<dbReference type="CDD" id="cd03228">
    <property type="entry name" value="ABCC_MRP_Like"/>
    <property type="match status" value="1"/>
</dbReference>
<accession>A0A164RLL7</accession>
<evidence type="ECO:0000256" key="2">
    <source>
        <dbReference type="ARBA" id="ARBA00022840"/>
    </source>
</evidence>
<feature type="domain" description="ABC transporter" evidence="4">
    <location>
        <begin position="466"/>
        <end position="715"/>
    </location>
</feature>
<evidence type="ECO:0000259" key="4">
    <source>
        <dbReference type="PROSITE" id="PS50893"/>
    </source>
</evidence>
<dbReference type="PANTHER" id="PTHR24221">
    <property type="entry name" value="ATP-BINDING CASSETTE SUB-FAMILY B"/>
    <property type="match status" value="1"/>
</dbReference>
<evidence type="ECO:0000256" key="3">
    <source>
        <dbReference type="SAM" id="MobiDB-lite"/>
    </source>
</evidence>
<dbReference type="Pfam" id="PF00005">
    <property type="entry name" value="ABC_tran"/>
    <property type="match status" value="1"/>
</dbReference>
<dbReference type="Gene3D" id="3.40.50.300">
    <property type="entry name" value="P-loop containing nucleotide triphosphate hydrolases"/>
    <property type="match status" value="1"/>
</dbReference>
<dbReference type="EMBL" id="KV419420">
    <property type="protein sequence ID" value="KZS90671.1"/>
    <property type="molecule type" value="Genomic_DNA"/>
</dbReference>
<dbReference type="OrthoDB" id="6500128at2759"/>
<protein>
    <submittedName>
        <fullName evidence="5">p-loop containing nucleoside triphosphate hydrolase protein</fullName>
    </submittedName>
</protein>
<dbReference type="SUPFAM" id="SSF52540">
    <property type="entry name" value="P-loop containing nucleoside triphosphate hydrolases"/>
    <property type="match status" value="1"/>
</dbReference>
<organism evidence="5 6">
    <name type="scientific">Sistotremastrum niveocremeum HHB9708</name>
    <dbReference type="NCBI Taxonomy" id="1314777"/>
    <lineage>
        <taxon>Eukaryota</taxon>
        <taxon>Fungi</taxon>
        <taxon>Dikarya</taxon>
        <taxon>Basidiomycota</taxon>
        <taxon>Agaricomycotina</taxon>
        <taxon>Agaricomycetes</taxon>
        <taxon>Sistotremastrales</taxon>
        <taxon>Sistotremastraceae</taxon>
        <taxon>Sertulicium</taxon>
        <taxon>Sertulicium niveocremeum</taxon>
    </lineage>
</organism>
<evidence type="ECO:0000313" key="6">
    <source>
        <dbReference type="Proteomes" id="UP000076722"/>
    </source>
</evidence>
<dbReference type="InterPro" id="IPR003439">
    <property type="entry name" value="ABC_transporter-like_ATP-bd"/>
</dbReference>
<dbReference type="GO" id="GO:0016887">
    <property type="term" value="F:ATP hydrolysis activity"/>
    <property type="evidence" value="ECO:0007669"/>
    <property type="project" value="InterPro"/>
</dbReference>
<dbReference type="PROSITE" id="PS00211">
    <property type="entry name" value="ABC_TRANSPORTER_1"/>
    <property type="match status" value="1"/>
</dbReference>
<keyword evidence="2" id="KW-0067">ATP-binding</keyword>
<dbReference type="PANTHER" id="PTHR24221:SF646">
    <property type="entry name" value="HAEMOLYSIN SECRETION ATP-BINDING PROTEIN"/>
    <property type="match status" value="1"/>
</dbReference>
<keyword evidence="6" id="KW-1185">Reference proteome</keyword>
<dbReference type="InterPro" id="IPR027417">
    <property type="entry name" value="P-loop_NTPase"/>
</dbReference>
<dbReference type="SMART" id="SM00382">
    <property type="entry name" value="AAA"/>
    <property type="match status" value="1"/>
</dbReference>
<dbReference type="GO" id="GO:0005524">
    <property type="term" value="F:ATP binding"/>
    <property type="evidence" value="ECO:0007669"/>
    <property type="project" value="UniProtKB-KW"/>
</dbReference>
<dbReference type="AlphaFoldDB" id="A0A164RLL7"/>
<dbReference type="InterPro" id="IPR017871">
    <property type="entry name" value="ABC_transporter-like_CS"/>
</dbReference>
<keyword evidence="1" id="KW-0547">Nucleotide-binding</keyword>